<gene>
    <name evidence="2" type="ORF">R1sor_002135</name>
</gene>
<dbReference type="AlphaFoldDB" id="A0ABD3GYR1"/>
<sequence length="433" mass="48038">MEIEHHLDREIWSNLPGSLWQVILRFLPFSTLIDFRRVSRSWNRLITNPSFARTCAKSPSLRGAPLLSPVSTGAAAGVGGVVYRCLLSNEKNIQSKFEAWRKWPLGEGAEMSRNLIACDGGLLLFDTENPGRFVICNPLTRSCRRLECPSNAASSFLTWERDFPNIVRIESIAGLVVDKDTGNYQLVVISIGNEKGDGRTTCVYHSVTDAWKIGTPVVGLDISAVGGTEFYETFLSPGAVSCDGSVYFALAKYEFQRQDGCGLPRSLPDIQLVNVGGRIILISKVKTSIWLPSQHLKSIYYNSFDVVLEKGDAVLQLDAHDLPRSVIRKLLKDKEEGPYSELPCTFAGFQNFIYFTHQHETRENVEDLEGDARVVRVGMFDFQRPEISKFFPDCLVDALPGSGSSSCGVQQGGADGPHRLKIWVLEPSLRACP</sequence>
<evidence type="ECO:0000259" key="1">
    <source>
        <dbReference type="PROSITE" id="PS50181"/>
    </source>
</evidence>
<dbReference type="SUPFAM" id="SSF81383">
    <property type="entry name" value="F-box domain"/>
    <property type="match status" value="1"/>
</dbReference>
<dbReference type="PANTHER" id="PTHR31672">
    <property type="entry name" value="BNACNNG10540D PROTEIN"/>
    <property type="match status" value="1"/>
</dbReference>
<comment type="caution">
    <text evidence="2">The sequence shown here is derived from an EMBL/GenBank/DDBJ whole genome shotgun (WGS) entry which is preliminary data.</text>
</comment>
<organism evidence="2 3">
    <name type="scientific">Riccia sorocarpa</name>
    <dbReference type="NCBI Taxonomy" id="122646"/>
    <lineage>
        <taxon>Eukaryota</taxon>
        <taxon>Viridiplantae</taxon>
        <taxon>Streptophyta</taxon>
        <taxon>Embryophyta</taxon>
        <taxon>Marchantiophyta</taxon>
        <taxon>Marchantiopsida</taxon>
        <taxon>Marchantiidae</taxon>
        <taxon>Marchantiales</taxon>
        <taxon>Ricciaceae</taxon>
        <taxon>Riccia</taxon>
    </lineage>
</organism>
<dbReference type="Pfam" id="PF00646">
    <property type="entry name" value="F-box"/>
    <property type="match status" value="1"/>
</dbReference>
<protein>
    <recommendedName>
        <fullName evidence="1">F-box domain-containing protein</fullName>
    </recommendedName>
</protein>
<keyword evidence="3" id="KW-1185">Reference proteome</keyword>
<accession>A0ABD3GYR1</accession>
<dbReference type="InterPro" id="IPR006527">
    <property type="entry name" value="F-box-assoc_dom_typ1"/>
</dbReference>
<dbReference type="SMART" id="SM00256">
    <property type="entry name" value="FBOX"/>
    <property type="match status" value="1"/>
</dbReference>
<name>A0ABD3GYR1_9MARC</name>
<proteinExistence type="predicted"/>
<dbReference type="InterPro" id="IPR001810">
    <property type="entry name" value="F-box_dom"/>
</dbReference>
<dbReference type="PANTHER" id="PTHR31672:SF2">
    <property type="entry name" value="F-BOX DOMAIN-CONTAINING PROTEIN"/>
    <property type="match status" value="1"/>
</dbReference>
<feature type="domain" description="F-box" evidence="1">
    <location>
        <begin position="9"/>
        <end position="54"/>
    </location>
</feature>
<dbReference type="InterPro" id="IPR050796">
    <property type="entry name" value="SCF_F-box_component"/>
</dbReference>
<dbReference type="Pfam" id="PF07734">
    <property type="entry name" value="FBA_1"/>
    <property type="match status" value="1"/>
</dbReference>
<reference evidence="2 3" key="1">
    <citation type="submission" date="2024-09" db="EMBL/GenBank/DDBJ databases">
        <title>Chromosome-scale assembly of Riccia sorocarpa.</title>
        <authorList>
            <person name="Paukszto L."/>
        </authorList>
    </citation>
    <scope>NUCLEOTIDE SEQUENCE [LARGE SCALE GENOMIC DNA]</scope>
    <source>
        <strain evidence="2">LP-2024</strain>
        <tissue evidence="2">Aerial parts of the thallus</tissue>
    </source>
</reference>
<dbReference type="PROSITE" id="PS50181">
    <property type="entry name" value="FBOX"/>
    <property type="match status" value="1"/>
</dbReference>
<dbReference type="Gene3D" id="1.20.1280.50">
    <property type="match status" value="1"/>
</dbReference>
<dbReference type="EMBL" id="JBJQOH010000006">
    <property type="protein sequence ID" value="KAL3684113.1"/>
    <property type="molecule type" value="Genomic_DNA"/>
</dbReference>
<dbReference type="Proteomes" id="UP001633002">
    <property type="component" value="Unassembled WGS sequence"/>
</dbReference>
<dbReference type="InterPro" id="IPR036047">
    <property type="entry name" value="F-box-like_dom_sf"/>
</dbReference>
<evidence type="ECO:0000313" key="2">
    <source>
        <dbReference type="EMBL" id="KAL3684113.1"/>
    </source>
</evidence>
<evidence type="ECO:0000313" key="3">
    <source>
        <dbReference type="Proteomes" id="UP001633002"/>
    </source>
</evidence>